<keyword evidence="2" id="KW-0378">Hydrolase</keyword>
<dbReference type="InterPro" id="IPR003140">
    <property type="entry name" value="PLipase/COase/thioEstase"/>
</dbReference>
<dbReference type="PANTHER" id="PTHR43037">
    <property type="entry name" value="UNNAMED PRODUCT-RELATED"/>
    <property type="match status" value="1"/>
</dbReference>
<evidence type="ECO:0000259" key="3">
    <source>
        <dbReference type="Pfam" id="PF02230"/>
    </source>
</evidence>
<keyword evidence="1" id="KW-0732">Signal</keyword>
<sequence length="286" mass="30152">MIHAIFKNLFLSTLLTGLLLAGLRGMIAQGYASTVQSYDGRQMIVHVPDRLPPSGSRALVIVLHGGLGNAQRIASRQAESGLNMDAVAERNGFIVAYLDGTPVTRRFGSQFLGWNAGGGCCGMSAVNNVDDVAYIKGAVAALASRYGIDRTRIYGIGHSNGAIMAQRLACETHLFAAVVAISGPLNLQVSSCPAARGTRILALHGANDQNVPVAGGQGSKGLSFTVFNSEDRSRRTFLNSGATYTLQIVPGADHPLDHIEAAIMKTEGVTIAEKSARFFGLLKSKP</sequence>
<name>A0ABQ6CCV2_9HYPH</name>
<evidence type="ECO:0000256" key="1">
    <source>
        <dbReference type="ARBA" id="ARBA00022729"/>
    </source>
</evidence>
<reference evidence="5" key="1">
    <citation type="journal article" date="2019" name="Int. J. Syst. Evol. Microbiol.">
        <title>The Global Catalogue of Microorganisms (GCM) 10K type strain sequencing project: providing services to taxonomists for standard genome sequencing and annotation.</title>
        <authorList>
            <consortium name="The Broad Institute Genomics Platform"/>
            <consortium name="The Broad Institute Genome Sequencing Center for Infectious Disease"/>
            <person name="Wu L."/>
            <person name="Ma J."/>
        </authorList>
    </citation>
    <scope>NUCLEOTIDE SEQUENCE [LARGE SCALE GENOMIC DNA]</scope>
    <source>
        <strain evidence="5">NBRC 101365</strain>
    </source>
</reference>
<evidence type="ECO:0000313" key="4">
    <source>
        <dbReference type="EMBL" id="GLS17629.1"/>
    </source>
</evidence>
<feature type="domain" description="Phospholipase/carboxylesterase/thioesterase" evidence="3">
    <location>
        <begin position="143"/>
        <end position="227"/>
    </location>
</feature>
<protein>
    <recommendedName>
        <fullName evidence="3">Phospholipase/carboxylesterase/thioesterase domain-containing protein</fullName>
    </recommendedName>
</protein>
<dbReference type="EMBL" id="BSPC01000005">
    <property type="protein sequence ID" value="GLS17629.1"/>
    <property type="molecule type" value="Genomic_DNA"/>
</dbReference>
<proteinExistence type="predicted"/>
<dbReference type="InterPro" id="IPR050955">
    <property type="entry name" value="Plant_Biomass_Hydrol_Est"/>
</dbReference>
<dbReference type="InterPro" id="IPR029058">
    <property type="entry name" value="AB_hydrolase_fold"/>
</dbReference>
<evidence type="ECO:0000256" key="2">
    <source>
        <dbReference type="ARBA" id="ARBA00022801"/>
    </source>
</evidence>
<dbReference type="RefSeq" id="WP_284310438.1">
    <property type="nucleotide sequence ID" value="NZ_BSPC01000005.1"/>
</dbReference>
<accession>A0ABQ6CCV2</accession>
<keyword evidence="5" id="KW-1185">Reference proteome</keyword>
<dbReference type="PANTHER" id="PTHR43037:SF5">
    <property type="entry name" value="FERULOYL ESTERASE"/>
    <property type="match status" value="1"/>
</dbReference>
<dbReference type="Pfam" id="PF02230">
    <property type="entry name" value="Abhydrolase_2"/>
    <property type="match status" value="1"/>
</dbReference>
<dbReference type="SUPFAM" id="SSF53474">
    <property type="entry name" value="alpha/beta-Hydrolases"/>
    <property type="match status" value="1"/>
</dbReference>
<comment type="caution">
    <text evidence="4">The sequence shown here is derived from an EMBL/GenBank/DDBJ whole genome shotgun (WGS) entry which is preliminary data.</text>
</comment>
<organism evidence="4 5">
    <name type="scientific">Labrys miyagiensis</name>
    <dbReference type="NCBI Taxonomy" id="346912"/>
    <lineage>
        <taxon>Bacteria</taxon>
        <taxon>Pseudomonadati</taxon>
        <taxon>Pseudomonadota</taxon>
        <taxon>Alphaproteobacteria</taxon>
        <taxon>Hyphomicrobiales</taxon>
        <taxon>Xanthobacteraceae</taxon>
        <taxon>Labrys</taxon>
    </lineage>
</organism>
<evidence type="ECO:0000313" key="5">
    <source>
        <dbReference type="Proteomes" id="UP001156882"/>
    </source>
</evidence>
<dbReference type="Proteomes" id="UP001156882">
    <property type="component" value="Unassembled WGS sequence"/>
</dbReference>
<dbReference type="Gene3D" id="3.40.50.1820">
    <property type="entry name" value="alpha/beta hydrolase"/>
    <property type="match status" value="1"/>
</dbReference>
<gene>
    <name evidence="4" type="ORF">GCM10007874_06440</name>
</gene>